<evidence type="ECO:0000256" key="11">
    <source>
        <dbReference type="ARBA" id="ARBA00023304"/>
    </source>
</evidence>
<dbReference type="InterPro" id="IPR001721">
    <property type="entry name" value="TD_ACT-like"/>
</dbReference>
<keyword evidence="6 12" id="KW-0028">Amino-acid biosynthesis</keyword>
<dbReference type="InterPro" id="IPR005787">
    <property type="entry name" value="Thr_deHydtase_biosynth"/>
</dbReference>
<dbReference type="GO" id="GO:0004794">
    <property type="term" value="F:threonine deaminase activity"/>
    <property type="evidence" value="ECO:0007669"/>
    <property type="project" value="UniProtKB-UniRule"/>
</dbReference>
<dbReference type="CDD" id="cd01562">
    <property type="entry name" value="Thr-dehyd"/>
    <property type="match status" value="1"/>
</dbReference>
<dbReference type="UniPathway" id="UPA00047">
    <property type="reaction ID" value="UER00054"/>
</dbReference>
<dbReference type="PANTHER" id="PTHR48078">
    <property type="entry name" value="THREONINE DEHYDRATASE, MITOCHONDRIAL-RELATED"/>
    <property type="match status" value="1"/>
</dbReference>
<dbReference type="Gene3D" id="3.40.50.1100">
    <property type="match status" value="2"/>
</dbReference>
<gene>
    <name evidence="12 14" type="primary">ilvA</name>
    <name evidence="14" type="ORF">C8263_15455</name>
</gene>
<evidence type="ECO:0000256" key="7">
    <source>
        <dbReference type="ARBA" id="ARBA00022624"/>
    </source>
</evidence>
<dbReference type="PROSITE" id="PS51672">
    <property type="entry name" value="ACT_LIKE"/>
    <property type="match status" value="2"/>
</dbReference>
<dbReference type="FunFam" id="3.40.1020.10:FF:000001">
    <property type="entry name" value="L-threonine dehydratase"/>
    <property type="match status" value="1"/>
</dbReference>
<organism evidence="14 15">
    <name type="scientific">Deinococcus arcticus</name>
    <dbReference type="NCBI Taxonomy" id="2136176"/>
    <lineage>
        <taxon>Bacteria</taxon>
        <taxon>Thermotogati</taxon>
        <taxon>Deinococcota</taxon>
        <taxon>Deinococci</taxon>
        <taxon>Deinococcales</taxon>
        <taxon>Deinococcaceae</taxon>
        <taxon>Deinococcus</taxon>
    </lineage>
</organism>
<evidence type="ECO:0000256" key="12">
    <source>
        <dbReference type="RuleBase" id="RU362012"/>
    </source>
</evidence>
<proteinExistence type="inferred from homology"/>
<keyword evidence="15" id="KW-1185">Reference proteome</keyword>
<evidence type="ECO:0000256" key="8">
    <source>
        <dbReference type="ARBA" id="ARBA00022737"/>
    </source>
</evidence>
<feature type="domain" description="ACT-like" evidence="13">
    <location>
        <begin position="434"/>
        <end position="505"/>
    </location>
</feature>
<evidence type="ECO:0000256" key="9">
    <source>
        <dbReference type="ARBA" id="ARBA00022898"/>
    </source>
</evidence>
<evidence type="ECO:0000256" key="6">
    <source>
        <dbReference type="ARBA" id="ARBA00022605"/>
    </source>
</evidence>
<reference evidence="14 15" key="1">
    <citation type="submission" date="2018-03" db="EMBL/GenBank/DDBJ databases">
        <title>Draft genome of Deinococcus sp. OD32.</title>
        <authorList>
            <person name="Wang X.-P."/>
            <person name="Du Z.-J."/>
        </authorList>
    </citation>
    <scope>NUCLEOTIDE SEQUENCE [LARGE SCALE GENOMIC DNA]</scope>
    <source>
        <strain evidence="14 15">OD32</strain>
    </source>
</reference>
<evidence type="ECO:0000256" key="3">
    <source>
        <dbReference type="ARBA" id="ARBA00004810"/>
    </source>
</evidence>
<dbReference type="CDD" id="cd04907">
    <property type="entry name" value="ACT_ThrD-I_2"/>
    <property type="match status" value="1"/>
</dbReference>
<dbReference type="InterPro" id="IPR036052">
    <property type="entry name" value="TrpB-like_PALP_sf"/>
</dbReference>
<keyword evidence="10 12" id="KW-0456">Lyase</keyword>
<evidence type="ECO:0000259" key="13">
    <source>
        <dbReference type="PROSITE" id="PS51672"/>
    </source>
</evidence>
<evidence type="ECO:0000256" key="1">
    <source>
        <dbReference type="ARBA" id="ARBA00001274"/>
    </source>
</evidence>
<dbReference type="InterPro" id="IPR001926">
    <property type="entry name" value="TrpB-like_PALP"/>
</dbReference>
<name>A0A2T3W519_9DEIO</name>
<evidence type="ECO:0000313" key="15">
    <source>
        <dbReference type="Proteomes" id="UP000240317"/>
    </source>
</evidence>
<evidence type="ECO:0000256" key="4">
    <source>
        <dbReference type="ARBA" id="ARBA00010869"/>
    </source>
</evidence>
<evidence type="ECO:0000256" key="10">
    <source>
        <dbReference type="ARBA" id="ARBA00023239"/>
    </source>
</evidence>
<dbReference type="AlphaFoldDB" id="A0A2T3W519"/>
<comment type="function">
    <text evidence="12">Catalyzes the anaerobic formation of alpha-ketobutyrate and ammonia from threonine in a two-step reaction. The first step involved a dehydration of threonine and a production of enamine intermediates (aminocrotonate), which tautomerizes to its imine form (iminobutyrate). Both intermediates are unstable and short-lived. The second step is the nonenzymatic hydrolysis of the enamine/imine intermediates to form 2-ketobutyrate and free ammonia. In the low water environment of the cell, the second step is accelerated by RidA.</text>
</comment>
<sequence length="514" mass="55327">MTRAPQPQDLTASDVLRLALTGKVYGAAIETPLSEAPRLSARTGSRVLLKREDQQPIFSFKLRGAYNKMAQLSAAERQQGVICASAGNHAQGVAYAAQQLGLRAVIVMPATTPEIKVAACRARGAEVVLFGDSFSDAETHAYALQAARGLTFVHPYDDPLVLAGQGTVALELLRQLDTEGPVTVFVPVGGGGLIAGVAGVLAALRPDIRVVGVEPEDSDAMYQSVQAGERVRLSEVGIFVDGVAVKQVGAYTFELARRHVHDWVRVTTDEVCAAIKDVFDDTRAVMEPAGALAVAGLKRFAAQHELRGHTLVALTCGANVNFDRLRHVAERAEIGEQREAILAVTIPEQPGAFRAFIEVVGKRAITEFNYRYAPRAQAQIFVGVQLAGAHERAALRGDLEARGYPVLDLTGDELAKVHVRHMVGGRAPEAAFERVYSFTFPERPGALLDFLTQLHGRWNISLFHYRNHGSAHGRVLAGLQVPPDDEAAFGAFLAGVGYPATDMTANPAYRLFLT</sequence>
<comment type="catalytic activity">
    <reaction evidence="1 12">
        <text>L-threonine = 2-oxobutanoate + NH4(+)</text>
        <dbReference type="Rhea" id="RHEA:22108"/>
        <dbReference type="ChEBI" id="CHEBI:16763"/>
        <dbReference type="ChEBI" id="CHEBI:28938"/>
        <dbReference type="ChEBI" id="CHEBI:57926"/>
        <dbReference type="EC" id="4.3.1.19"/>
    </reaction>
</comment>
<dbReference type="EC" id="4.3.1.19" evidence="12"/>
<dbReference type="GO" id="GO:0009097">
    <property type="term" value="P:isoleucine biosynthetic process"/>
    <property type="evidence" value="ECO:0007669"/>
    <property type="project" value="UniProtKB-UniRule"/>
</dbReference>
<dbReference type="CDD" id="cd04906">
    <property type="entry name" value="ACT_ThrD-I_1"/>
    <property type="match status" value="1"/>
</dbReference>
<keyword evidence="7 12" id="KW-0412">Isoleucine biosynthesis</keyword>
<feature type="domain" description="ACT-like" evidence="13">
    <location>
        <begin position="340"/>
        <end position="411"/>
    </location>
</feature>
<evidence type="ECO:0000256" key="5">
    <source>
        <dbReference type="ARBA" id="ARBA00011881"/>
    </source>
</evidence>
<dbReference type="EMBL" id="PYSV01000018">
    <property type="protein sequence ID" value="PTA66853.1"/>
    <property type="molecule type" value="Genomic_DNA"/>
</dbReference>
<evidence type="ECO:0000313" key="14">
    <source>
        <dbReference type="EMBL" id="PTA66853.1"/>
    </source>
</evidence>
<dbReference type="Pfam" id="PF00585">
    <property type="entry name" value="Thr_dehydrat_C"/>
    <property type="match status" value="2"/>
</dbReference>
<dbReference type="FunFam" id="3.40.50.1100:FF:000008">
    <property type="entry name" value="L-threonine dehydratase"/>
    <property type="match status" value="1"/>
</dbReference>
<dbReference type="InterPro" id="IPR045865">
    <property type="entry name" value="ACT-like_dom_sf"/>
</dbReference>
<comment type="subunit">
    <text evidence="5 12">Homotetramer.</text>
</comment>
<dbReference type="NCBIfam" id="NF006674">
    <property type="entry name" value="PRK09224.1"/>
    <property type="match status" value="1"/>
</dbReference>
<comment type="caution">
    <text evidence="14">The sequence shown here is derived from an EMBL/GenBank/DDBJ whole genome shotgun (WGS) entry which is preliminary data.</text>
</comment>
<evidence type="ECO:0000256" key="2">
    <source>
        <dbReference type="ARBA" id="ARBA00001933"/>
    </source>
</evidence>
<dbReference type="Proteomes" id="UP000240317">
    <property type="component" value="Unassembled WGS sequence"/>
</dbReference>
<comment type="pathway">
    <text evidence="3 12">Amino-acid biosynthesis; L-isoleucine biosynthesis; 2-oxobutanoate from L-threonine: step 1/1.</text>
</comment>
<keyword evidence="11 12" id="KW-0100">Branched-chain amino acid biosynthesis</keyword>
<dbReference type="PANTHER" id="PTHR48078:SF11">
    <property type="entry name" value="THREONINE DEHYDRATASE, MITOCHONDRIAL"/>
    <property type="match status" value="1"/>
</dbReference>
<comment type="similarity">
    <text evidence="4 12">Belongs to the serine/threonine dehydratase family.</text>
</comment>
<dbReference type="InterPro" id="IPR038110">
    <property type="entry name" value="TD_ACT-like_sf"/>
</dbReference>
<dbReference type="InterPro" id="IPR050147">
    <property type="entry name" value="Ser/Thr_Dehydratase"/>
</dbReference>
<dbReference type="Pfam" id="PF00291">
    <property type="entry name" value="PALP"/>
    <property type="match status" value="1"/>
</dbReference>
<dbReference type="NCBIfam" id="TIGR01124">
    <property type="entry name" value="ilvA_2Cterm"/>
    <property type="match status" value="1"/>
</dbReference>
<dbReference type="GO" id="GO:0006567">
    <property type="term" value="P:L-threonine catabolic process"/>
    <property type="evidence" value="ECO:0007669"/>
    <property type="project" value="TreeGrafter"/>
</dbReference>
<keyword evidence="9 12" id="KW-0663">Pyridoxal phosphate</keyword>
<dbReference type="GO" id="GO:0003941">
    <property type="term" value="F:L-serine ammonia-lyase activity"/>
    <property type="evidence" value="ECO:0007669"/>
    <property type="project" value="TreeGrafter"/>
</dbReference>
<accession>A0A2T3W519</accession>
<dbReference type="SUPFAM" id="SSF53686">
    <property type="entry name" value="Tryptophan synthase beta subunit-like PLP-dependent enzymes"/>
    <property type="match status" value="1"/>
</dbReference>
<dbReference type="RefSeq" id="WP_107139041.1">
    <property type="nucleotide sequence ID" value="NZ_PYSV01000018.1"/>
</dbReference>
<protein>
    <recommendedName>
        <fullName evidence="12">L-threonine dehydratase</fullName>
        <ecNumber evidence="12">4.3.1.19</ecNumber>
    </recommendedName>
    <alternativeName>
        <fullName evidence="12">Threonine deaminase</fullName>
    </alternativeName>
</protein>
<dbReference type="Gene3D" id="3.40.1020.10">
    <property type="entry name" value="Biosynthetic Threonine Deaminase, Domain 3"/>
    <property type="match status" value="1"/>
</dbReference>
<dbReference type="GO" id="GO:0006565">
    <property type="term" value="P:L-serine catabolic process"/>
    <property type="evidence" value="ECO:0007669"/>
    <property type="project" value="TreeGrafter"/>
</dbReference>
<keyword evidence="8" id="KW-0677">Repeat</keyword>
<dbReference type="OrthoDB" id="9811476at2"/>
<dbReference type="SUPFAM" id="SSF55021">
    <property type="entry name" value="ACT-like"/>
    <property type="match status" value="2"/>
</dbReference>
<comment type="cofactor">
    <cofactor evidence="2 12">
        <name>pyridoxal 5'-phosphate</name>
        <dbReference type="ChEBI" id="CHEBI:597326"/>
    </cofactor>
</comment>